<evidence type="ECO:0000313" key="3">
    <source>
        <dbReference type="Proteomes" id="UP000800097"/>
    </source>
</evidence>
<evidence type="ECO:0000256" key="1">
    <source>
        <dbReference type="SAM" id="MobiDB-lite"/>
    </source>
</evidence>
<name>A0A6A6JRN3_WESOR</name>
<feature type="region of interest" description="Disordered" evidence="1">
    <location>
        <begin position="532"/>
        <end position="636"/>
    </location>
</feature>
<gene>
    <name evidence="2" type="ORF">EI97DRAFT_456337</name>
</gene>
<feature type="region of interest" description="Disordered" evidence="1">
    <location>
        <begin position="406"/>
        <end position="519"/>
    </location>
</feature>
<dbReference type="RefSeq" id="XP_033656444.1">
    <property type="nucleotide sequence ID" value="XM_033800719.1"/>
</dbReference>
<dbReference type="AlphaFoldDB" id="A0A6A6JRN3"/>
<evidence type="ECO:0000313" key="2">
    <source>
        <dbReference type="EMBL" id="KAF2278905.1"/>
    </source>
</evidence>
<feature type="region of interest" description="Disordered" evidence="1">
    <location>
        <begin position="160"/>
        <end position="221"/>
    </location>
</feature>
<dbReference type="OrthoDB" id="3791931at2759"/>
<feature type="compositionally biased region" description="Basic and acidic residues" evidence="1">
    <location>
        <begin position="593"/>
        <end position="603"/>
    </location>
</feature>
<keyword evidence="3" id="KW-1185">Reference proteome</keyword>
<feature type="compositionally biased region" description="Polar residues" evidence="1">
    <location>
        <begin position="555"/>
        <end position="569"/>
    </location>
</feature>
<sequence length="649" mass="71528">MTQPGDLALASHADVRSNDTIMRSNGSQGLNFRENILHIPQPPRPIGQQANYSHEYSASFMHHTANQPFVFASPSSDIINKHPSAGQMRELGAHMFLDPRLLTISDAGNSSTGMADHFSASSCAQAEYSPWQALHSNTNPPPNTGQAQCITPVSMVANSIPPNCPSDDASNPAADKDSTRARRNKNAAQTAPSSRSRAKRAKKRQDPIGFQQPSGSEQEGPLGLRFASVHEVELNDGVVRFESPIEDDSIPTTEADKQEKVKRLFDAIYYVAPIGKDETVTTAFRSRWIDRVYYNPVVFEKLAWRILEECLKIHTKGWKAPIYDEGLMTDILKSRDLYFGDRIDAIIELLESTKSCCESLLKGERFWSVIGAPGILLRQSKMNKVQNARKRLRLNFAKEAEETNELVLDDGQEDHGGASLGATVAKPERRTRGKKGPSKSNPDADARVSCRARSSAVGQRTVATDCPEEFTGEGSGAYGNDTSSHCQSRDPQSEVLAKRTQHHHANSEVESQEEEADRRMTGDFLIQRNIHRGSSSDSEGEQHPGQSHLIETDGAHQSATIISTTTPGNKRTWVDERNDDTLSTGGEGSSLEPPKERGRREMPPHPQFLEGALHESIGNNQPNTPMRLPSANKTSSRGVYRVQQGTFFL</sequence>
<dbReference type="EMBL" id="ML986487">
    <property type="protein sequence ID" value="KAF2278905.1"/>
    <property type="molecule type" value="Genomic_DNA"/>
</dbReference>
<proteinExistence type="predicted"/>
<dbReference type="Proteomes" id="UP000800097">
    <property type="component" value="Unassembled WGS sequence"/>
</dbReference>
<reference evidence="2" key="1">
    <citation type="journal article" date="2020" name="Stud. Mycol.">
        <title>101 Dothideomycetes genomes: a test case for predicting lifestyles and emergence of pathogens.</title>
        <authorList>
            <person name="Haridas S."/>
            <person name="Albert R."/>
            <person name="Binder M."/>
            <person name="Bloem J."/>
            <person name="Labutti K."/>
            <person name="Salamov A."/>
            <person name="Andreopoulos B."/>
            <person name="Baker S."/>
            <person name="Barry K."/>
            <person name="Bills G."/>
            <person name="Bluhm B."/>
            <person name="Cannon C."/>
            <person name="Castanera R."/>
            <person name="Culley D."/>
            <person name="Daum C."/>
            <person name="Ezra D."/>
            <person name="Gonzalez J."/>
            <person name="Henrissat B."/>
            <person name="Kuo A."/>
            <person name="Liang C."/>
            <person name="Lipzen A."/>
            <person name="Lutzoni F."/>
            <person name="Magnuson J."/>
            <person name="Mondo S."/>
            <person name="Nolan M."/>
            <person name="Ohm R."/>
            <person name="Pangilinan J."/>
            <person name="Park H.-J."/>
            <person name="Ramirez L."/>
            <person name="Alfaro M."/>
            <person name="Sun H."/>
            <person name="Tritt A."/>
            <person name="Yoshinaga Y."/>
            <person name="Zwiers L.-H."/>
            <person name="Turgeon B."/>
            <person name="Goodwin S."/>
            <person name="Spatafora J."/>
            <person name="Crous P."/>
            <person name="Grigoriev I."/>
        </authorList>
    </citation>
    <scope>NUCLEOTIDE SEQUENCE</scope>
    <source>
        <strain evidence="2">CBS 379.55</strain>
    </source>
</reference>
<accession>A0A6A6JRN3</accession>
<dbReference type="GeneID" id="54553894"/>
<protein>
    <submittedName>
        <fullName evidence="2">Uncharacterized protein</fullName>
    </submittedName>
</protein>
<organism evidence="2 3">
    <name type="scientific">Westerdykella ornata</name>
    <dbReference type="NCBI Taxonomy" id="318751"/>
    <lineage>
        <taxon>Eukaryota</taxon>
        <taxon>Fungi</taxon>
        <taxon>Dikarya</taxon>
        <taxon>Ascomycota</taxon>
        <taxon>Pezizomycotina</taxon>
        <taxon>Dothideomycetes</taxon>
        <taxon>Pleosporomycetidae</taxon>
        <taxon>Pleosporales</taxon>
        <taxon>Sporormiaceae</taxon>
        <taxon>Westerdykella</taxon>
    </lineage>
</organism>